<dbReference type="AlphaFoldDB" id="A0A2T3BCM0"/>
<evidence type="ECO:0000256" key="1">
    <source>
        <dbReference type="SAM" id="MobiDB-lite"/>
    </source>
</evidence>
<reference evidence="2 3" key="1">
    <citation type="journal article" date="2018" name="New Phytol.">
        <title>Comparative genomics and transcriptomics depict ericoid mycorrhizal fungi as versatile saprotrophs and plant mutualists.</title>
        <authorList>
            <person name="Martino E."/>
            <person name="Morin E."/>
            <person name="Grelet G.A."/>
            <person name="Kuo A."/>
            <person name="Kohler A."/>
            <person name="Daghino S."/>
            <person name="Barry K.W."/>
            <person name="Cichocki N."/>
            <person name="Clum A."/>
            <person name="Dockter R.B."/>
            <person name="Hainaut M."/>
            <person name="Kuo R.C."/>
            <person name="LaButti K."/>
            <person name="Lindahl B.D."/>
            <person name="Lindquist E.A."/>
            <person name="Lipzen A."/>
            <person name="Khouja H.R."/>
            <person name="Magnuson J."/>
            <person name="Murat C."/>
            <person name="Ohm R.A."/>
            <person name="Singer S.W."/>
            <person name="Spatafora J.W."/>
            <person name="Wang M."/>
            <person name="Veneault-Fourrey C."/>
            <person name="Henrissat B."/>
            <person name="Grigoriev I.V."/>
            <person name="Martin F.M."/>
            <person name="Perotto S."/>
        </authorList>
    </citation>
    <scope>NUCLEOTIDE SEQUENCE [LARGE SCALE GENOMIC DNA]</scope>
    <source>
        <strain evidence="2 3">ATCC 22711</strain>
    </source>
</reference>
<proteinExistence type="predicted"/>
<feature type="compositionally biased region" description="Polar residues" evidence="1">
    <location>
        <begin position="7"/>
        <end position="24"/>
    </location>
</feature>
<organism evidence="2 3">
    <name type="scientific">Amorphotheca resinae ATCC 22711</name>
    <dbReference type="NCBI Taxonomy" id="857342"/>
    <lineage>
        <taxon>Eukaryota</taxon>
        <taxon>Fungi</taxon>
        <taxon>Dikarya</taxon>
        <taxon>Ascomycota</taxon>
        <taxon>Pezizomycotina</taxon>
        <taxon>Leotiomycetes</taxon>
        <taxon>Helotiales</taxon>
        <taxon>Amorphothecaceae</taxon>
        <taxon>Amorphotheca</taxon>
    </lineage>
</organism>
<feature type="compositionally biased region" description="Polar residues" evidence="1">
    <location>
        <begin position="142"/>
        <end position="157"/>
    </location>
</feature>
<feature type="region of interest" description="Disordered" evidence="1">
    <location>
        <begin position="138"/>
        <end position="201"/>
    </location>
</feature>
<evidence type="ECO:0000313" key="2">
    <source>
        <dbReference type="EMBL" id="PSS27124.1"/>
    </source>
</evidence>
<gene>
    <name evidence="2" type="ORF">M430DRAFT_31989</name>
</gene>
<dbReference type="OrthoDB" id="5279705at2759"/>
<dbReference type="InParanoid" id="A0A2T3BCM0"/>
<dbReference type="STRING" id="857342.A0A2T3BCM0"/>
<dbReference type="RefSeq" id="XP_024724649.1">
    <property type="nucleotide sequence ID" value="XM_024866083.1"/>
</dbReference>
<feature type="region of interest" description="Disordered" evidence="1">
    <location>
        <begin position="1"/>
        <end position="55"/>
    </location>
</feature>
<dbReference type="EMBL" id="KZ679006">
    <property type="protein sequence ID" value="PSS27124.1"/>
    <property type="molecule type" value="Genomic_DNA"/>
</dbReference>
<sequence length="201" mass="23137">MSPTPTPKSSNQPRSPNPASSSGPATARESVYSRRPTKANPLIHRNPQDGRETRRKLFLKRVKDKSADRRYGGDEEMMRRIWLAEERRREEAIRREAMGLEPGLDEEELEEFGNLDEVLVEEIAREEEEELEALLGLMEGEASNTTAPQEQQHSETPYGSDDEEYDHIFMDVIMEEKMTASQEQSQHPEHPDTTFDMMDMS</sequence>
<protein>
    <submittedName>
        <fullName evidence="2">Uncharacterized protein</fullName>
    </submittedName>
</protein>
<dbReference type="GeneID" id="36574164"/>
<feature type="compositionally biased region" description="Basic and acidic residues" evidence="1">
    <location>
        <begin position="166"/>
        <end position="178"/>
    </location>
</feature>
<dbReference type="Proteomes" id="UP000241818">
    <property type="component" value="Unassembled WGS sequence"/>
</dbReference>
<accession>A0A2T3BCM0</accession>
<name>A0A2T3BCM0_AMORE</name>
<evidence type="ECO:0000313" key="3">
    <source>
        <dbReference type="Proteomes" id="UP000241818"/>
    </source>
</evidence>
<keyword evidence="3" id="KW-1185">Reference proteome</keyword>